<evidence type="ECO:0000256" key="1">
    <source>
        <dbReference type="SAM" id="MobiDB-lite"/>
    </source>
</evidence>
<keyword evidence="3" id="KW-1185">Reference proteome</keyword>
<reference evidence="3" key="1">
    <citation type="journal article" date="2019" name="Int. J. Syst. Evol. Microbiol.">
        <title>The Global Catalogue of Microorganisms (GCM) 10K type strain sequencing project: providing services to taxonomists for standard genome sequencing and annotation.</title>
        <authorList>
            <consortium name="The Broad Institute Genomics Platform"/>
            <consortium name="The Broad Institute Genome Sequencing Center for Infectious Disease"/>
            <person name="Wu L."/>
            <person name="Ma J."/>
        </authorList>
    </citation>
    <scope>NUCLEOTIDE SEQUENCE [LARGE SCALE GENOMIC DNA]</scope>
    <source>
        <strain evidence="3">CGMCC 4.7020</strain>
    </source>
</reference>
<protein>
    <submittedName>
        <fullName evidence="2">Uncharacterized protein</fullName>
    </submittedName>
</protein>
<evidence type="ECO:0000313" key="3">
    <source>
        <dbReference type="Proteomes" id="UP001597058"/>
    </source>
</evidence>
<sequence length="69" mass="7747">MRIREVRKHLERAVRLSRDGFTERELAVVEQIRRIRVDVGSEVDRLSTPNPDAASPTPPARPSSGLDAL</sequence>
<comment type="caution">
    <text evidence="2">The sequence shown here is derived from an EMBL/GenBank/DDBJ whole genome shotgun (WGS) entry which is preliminary data.</text>
</comment>
<organism evidence="2 3">
    <name type="scientific">Streptomyces kaempferi</name>
    <dbReference type="NCBI Taxonomy" id="333725"/>
    <lineage>
        <taxon>Bacteria</taxon>
        <taxon>Bacillati</taxon>
        <taxon>Actinomycetota</taxon>
        <taxon>Actinomycetes</taxon>
        <taxon>Kitasatosporales</taxon>
        <taxon>Streptomycetaceae</taxon>
        <taxon>Streptomyces</taxon>
    </lineage>
</organism>
<evidence type="ECO:0000313" key="2">
    <source>
        <dbReference type="EMBL" id="MFD1307950.1"/>
    </source>
</evidence>
<gene>
    <name evidence="2" type="ORF">ACFQ5X_19095</name>
</gene>
<dbReference type="RefSeq" id="WP_381238056.1">
    <property type="nucleotide sequence ID" value="NZ_JBHSKH010000054.1"/>
</dbReference>
<name>A0ABW3XF28_9ACTN</name>
<dbReference type="EMBL" id="JBHTMM010000022">
    <property type="protein sequence ID" value="MFD1307950.1"/>
    <property type="molecule type" value="Genomic_DNA"/>
</dbReference>
<proteinExistence type="predicted"/>
<feature type="region of interest" description="Disordered" evidence="1">
    <location>
        <begin position="40"/>
        <end position="69"/>
    </location>
</feature>
<dbReference type="Proteomes" id="UP001597058">
    <property type="component" value="Unassembled WGS sequence"/>
</dbReference>
<accession>A0ABW3XF28</accession>